<dbReference type="Gene3D" id="1.20.140.10">
    <property type="entry name" value="Butyryl-CoA Dehydrogenase, subunit A, domain 3"/>
    <property type="match status" value="1"/>
</dbReference>
<protein>
    <submittedName>
        <fullName evidence="8">Acyl-CoA dehydrogenase family protein</fullName>
        <ecNumber evidence="8">1.-.-.-</ecNumber>
    </submittedName>
</protein>
<keyword evidence="5 8" id="KW-0560">Oxidoreductase</keyword>
<dbReference type="EMBL" id="JAUZMZ010000015">
    <property type="protein sequence ID" value="MEE2031425.1"/>
    <property type="molecule type" value="Genomic_DNA"/>
</dbReference>
<evidence type="ECO:0000256" key="1">
    <source>
        <dbReference type="ARBA" id="ARBA00001974"/>
    </source>
</evidence>
<dbReference type="Proteomes" id="UP001331936">
    <property type="component" value="Unassembled WGS sequence"/>
</dbReference>
<dbReference type="Pfam" id="PF02771">
    <property type="entry name" value="Acyl-CoA_dh_N"/>
    <property type="match status" value="1"/>
</dbReference>
<comment type="similarity">
    <text evidence="2">Belongs to the acyl-CoA dehydrogenase family.</text>
</comment>
<dbReference type="GO" id="GO:0016491">
    <property type="term" value="F:oxidoreductase activity"/>
    <property type="evidence" value="ECO:0007669"/>
    <property type="project" value="UniProtKB-KW"/>
</dbReference>
<dbReference type="PANTHER" id="PTHR43884">
    <property type="entry name" value="ACYL-COA DEHYDROGENASE"/>
    <property type="match status" value="1"/>
</dbReference>
<evidence type="ECO:0000256" key="2">
    <source>
        <dbReference type="ARBA" id="ARBA00009347"/>
    </source>
</evidence>
<feature type="domain" description="Acyl-CoA dehydrogenase/oxidase C-terminal" evidence="6">
    <location>
        <begin position="222"/>
        <end position="327"/>
    </location>
</feature>
<accession>A0ABU7JN24</accession>
<dbReference type="RefSeq" id="WP_330150860.1">
    <property type="nucleotide sequence ID" value="NZ_JAUZMZ010000015.1"/>
</dbReference>
<dbReference type="Gene3D" id="2.40.110.10">
    <property type="entry name" value="Butyryl-CoA Dehydrogenase, subunit A, domain 2"/>
    <property type="match status" value="1"/>
</dbReference>
<dbReference type="Gene3D" id="1.10.540.10">
    <property type="entry name" value="Acyl-CoA dehydrogenase/oxidase, N-terminal domain"/>
    <property type="match status" value="1"/>
</dbReference>
<feature type="non-terminal residue" evidence="8">
    <location>
        <position position="331"/>
    </location>
</feature>
<dbReference type="InterPro" id="IPR009075">
    <property type="entry name" value="AcylCo_DH/oxidase_C"/>
</dbReference>
<feature type="domain" description="Acyl-CoA dehydrogenase/oxidase N-terminal" evidence="7">
    <location>
        <begin position="6"/>
        <end position="86"/>
    </location>
</feature>
<evidence type="ECO:0000313" key="8">
    <source>
        <dbReference type="EMBL" id="MEE2031425.1"/>
    </source>
</evidence>
<name>A0ABU7JN24_9NOCA</name>
<keyword evidence="9" id="KW-1185">Reference proteome</keyword>
<gene>
    <name evidence="8" type="ORF">Q8814_04745</name>
</gene>
<evidence type="ECO:0000256" key="3">
    <source>
        <dbReference type="ARBA" id="ARBA00022630"/>
    </source>
</evidence>
<dbReference type="InterPro" id="IPR046373">
    <property type="entry name" value="Acyl-CoA_Oxase/DH_mid-dom_sf"/>
</dbReference>
<dbReference type="InterPro" id="IPR037069">
    <property type="entry name" value="AcylCoA_DH/ox_N_sf"/>
</dbReference>
<dbReference type="InterPro" id="IPR009100">
    <property type="entry name" value="AcylCoA_DH/oxidase_NM_dom_sf"/>
</dbReference>
<evidence type="ECO:0000259" key="7">
    <source>
        <dbReference type="Pfam" id="PF02771"/>
    </source>
</evidence>
<comment type="cofactor">
    <cofactor evidence="1">
        <name>FAD</name>
        <dbReference type="ChEBI" id="CHEBI:57692"/>
    </cofactor>
</comment>
<organism evidence="8 9">
    <name type="scientific">Rhodococcus chondri</name>
    <dbReference type="NCBI Taxonomy" id="3065941"/>
    <lineage>
        <taxon>Bacteria</taxon>
        <taxon>Bacillati</taxon>
        <taxon>Actinomycetota</taxon>
        <taxon>Actinomycetes</taxon>
        <taxon>Mycobacteriales</taxon>
        <taxon>Nocardiaceae</taxon>
        <taxon>Rhodococcus</taxon>
    </lineage>
</organism>
<dbReference type="SUPFAM" id="SSF56645">
    <property type="entry name" value="Acyl-CoA dehydrogenase NM domain-like"/>
    <property type="match status" value="1"/>
</dbReference>
<dbReference type="InterPro" id="IPR036250">
    <property type="entry name" value="AcylCo_DH-like_C"/>
</dbReference>
<reference evidence="8 9" key="1">
    <citation type="submission" date="2023-08" db="EMBL/GenBank/DDBJ databases">
        <authorList>
            <person name="Girao M."/>
            <person name="Carvalho M.F."/>
        </authorList>
    </citation>
    <scope>NUCLEOTIDE SEQUENCE [LARGE SCALE GENOMIC DNA]</scope>
    <source>
        <strain evidence="8 9">CC-R104</strain>
    </source>
</reference>
<evidence type="ECO:0000256" key="4">
    <source>
        <dbReference type="ARBA" id="ARBA00022827"/>
    </source>
</evidence>
<keyword evidence="3" id="KW-0285">Flavoprotein</keyword>
<evidence type="ECO:0000313" key="9">
    <source>
        <dbReference type="Proteomes" id="UP001331936"/>
    </source>
</evidence>
<evidence type="ECO:0000259" key="6">
    <source>
        <dbReference type="Pfam" id="PF00441"/>
    </source>
</evidence>
<dbReference type="EC" id="1.-.-.-" evidence="8"/>
<comment type="caution">
    <text evidence="8">The sequence shown here is derived from an EMBL/GenBank/DDBJ whole genome shotgun (WGS) entry which is preliminary data.</text>
</comment>
<dbReference type="SUPFAM" id="SSF47203">
    <property type="entry name" value="Acyl-CoA dehydrogenase C-terminal domain-like"/>
    <property type="match status" value="1"/>
</dbReference>
<proteinExistence type="inferred from homology"/>
<sequence>MSIATTEEQRAVQASVRAWSRASAPIDHIRRHPDDTWRKGWAALAELGLFAVAVPEASGGFGATTVDLAVMLEQAGYELATGPVLTTAAAAVVFGRGGNVAAETAALLAEGALPTALALDAVVAAEPTTDGFVLTGDAGPVLAGEPGVAVLVRFTDTGAGTADGGTEHWALVDAGAGGLHVEALDTIDKSRALARVRLDGVAVARDRVATAPAGFVRDVAAALAAAELAGVVGWALTTAVEYAKIREQFGKPIGSFQAVKHLCAEMLCRAEKVRAVAWDAAGAVDAAPGELPIAAAAAAAVSLDAAVQTAKDAIQVLGGSGFTWEHDAHFY</sequence>
<dbReference type="Pfam" id="PF00441">
    <property type="entry name" value="Acyl-CoA_dh_1"/>
    <property type="match status" value="1"/>
</dbReference>
<evidence type="ECO:0000256" key="5">
    <source>
        <dbReference type="ARBA" id="ARBA00023002"/>
    </source>
</evidence>
<dbReference type="InterPro" id="IPR013786">
    <property type="entry name" value="AcylCoA_DH/ox_N"/>
</dbReference>
<dbReference type="PANTHER" id="PTHR43884:SF20">
    <property type="entry name" value="ACYL-COA DEHYDROGENASE FADE28"/>
    <property type="match status" value="1"/>
</dbReference>
<keyword evidence="4" id="KW-0274">FAD</keyword>